<feature type="transmembrane region" description="Helical" evidence="1">
    <location>
        <begin position="163"/>
        <end position="185"/>
    </location>
</feature>
<feature type="transmembrane region" description="Helical" evidence="1">
    <location>
        <begin position="369"/>
        <end position="392"/>
    </location>
</feature>
<dbReference type="Proteomes" id="UP001610334">
    <property type="component" value="Unassembled WGS sequence"/>
</dbReference>
<proteinExistence type="predicted"/>
<dbReference type="Gene3D" id="1.20.58.340">
    <property type="entry name" value="Magnesium transport protein CorA, transmembrane region"/>
    <property type="match status" value="1"/>
</dbReference>
<gene>
    <name evidence="2" type="ORF">BJX63DRAFT_417536</name>
</gene>
<name>A0ABR4I3V9_9EURO</name>
<comment type="caution">
    <text evidence="2">The sequence shown here is derived from an EMBL/GenBank/DDBJ whole genome shotgun (WGS) entry which is preliminary data.</text>
</comment>
<organism evidence="2 3">
    <name type="scientific">Aspergillus granulosus</name>
    <dbReference type="NCBI Taxonomy" id="176169"/>
    <lineage>
        <taxon>Eukaryota</taxon>
        <taxon>Fungi</taxon>
        <taxon>Dikarya</taxon>
        <taxon>Ascomycota</taxon>
        <taxon>Pezizomycotina</taxon>
        <taxon>Eurotiomycetes</taxon>
        <taxon>Eurotiomycetidae</taxon>
        <taxon>Eurotiales</taxon>
        <taxon>Aspergillaceae</taxon>
        <taxon>Aspergillus</taxon>
        <taxon>Aspergillus subgen. Nidulantes</taxon>
    </lineage>
</organism>
<keyword evidence="1" id="KW-0472">Membrane</keyword>
<dbReference type="EMBL" id="JBFXLT010000002">
    <property type="protein sequence ID" value="KAL2822436.1"/>
    <property type="molecule type" value="Genomic_DNA"/>
</dbReference>
<protein>
    <submittedName>
        <fullName evidence="2">Uncharacterized protein</fullName>
    </submittedName>
</protein>
<evidence type="ECO:0000313" key="2">
    <source>
        <dbReference type="EMBL" id="KAL2822436.1"/>
    </source>
</evidence>
<keyword evidence="1" id="KW-1133">Transmembrane helix</keyword>
<feature type="transmembrane region" description="Helical" evidence="1">
    <location>
        <begin position="341"/>
        <end position="363"/>
    </location>
</feature>
<evidence type="ECO:0000313" key="3">
    <source>
        <dbReference type="Proteomes" id="UP001610334"/>
    </source>
</evidence>
<reference evidence="2 3" key="1">
    <citation type="submission" date="2024-07" db="EMBL/GenBank/DDBJ databases">
        <title>Section-level genome sequencing and comparative genomics of Aspergillus sections Usti and Cavernicolus.</title>
        <authorList>
            <consortium name="Lawrence Berkeley National Laboratory"/>
            <person name="Nybo J.L."/>
            <person name="Vesth T.C."/>
            <person name="Theobald S."/>
            <person name="Frisvad J.C."/>
            <person name="Larsen T.O."/>
            <person name="Kjaerboelling I."/>
            <person name="Rothschild-Mancinelli K."/>
            <person name="Lyhne E.K."/>
            <person name="Kogle M.E."/>
            <person name="Barry K."/>
            <person name="Clum A."/>
            <person name="Na H."/>
            <person name="Ledsgaard L."/>
            <person name="Lin J."/>
            <person name="Lipzen A."/>
            <person name="Kuo A."/>
            <person name="Riley R."/>
            <person name="Mondo S."/>
            <person name="Labutti K."/>
            <person name="Haridas S."/>
            <person name="Pangalinan J."/>
            <person name="Salamov A.A."/>
            <person name="Simmons B.A."/>
            <person name="Magnuson J.K."/>
            <person name="Chen J."/>
            <person name="Drula E."/>
            <person name="Henrissat B."/>
            <person name="Wiebenga A."/>
            <person name="Lubbers R.J."/>
            <person name="Gomes A.C."/>
            <person name="Makela M.R."/>
            <person name="Stajich J."/>
            <person name="Grigoriev I.V."/>
            <person name="Mortensen U.H."/>
            <person name="De Vries R.P."/>
            <person name="Baker S.E."/>
            <person name="Andersen M.R."/>
        </authorList>
    </citation>
    <scope>NUCLEOTIDE SEQUENCE [LARGE SCALE GENOMIC DNA]</scope>
    <source>
        <strain evidence="2 3">CBS 588.65</strain>
    </source>
</reference>
<accession>A0ABR4I3V9</accession>
<feature type="transmembrane region" description="Helical" evidence="1">
    <location>
        <begin position="123"/>
        <end position="143"/>
    </location>
</feature>
<evidence type="ECO:0000256" key="1">
    <source>
        <dbReference type="SAM" id="Phobius"/>
    </source>
</evidence>
<keyword evidence="1" id="KW-0812">Transmembrane</keyword>
<sequence length="440" mass="49280">MAELDTPMTGLDPGGDVQFKLASCTVAEIRRYPRTANKCSFACTAPTALDSEGNYVSSSETLELAMSQETFAALTRRYQFSGCLDAWRYRATSGYASRRIEHDDAGEVKSVVFTISIRLSGSFASIISINHTFLTSTTTILALRVSPYDQRFLQQTIEAHQDLIGHALLVPTTLVEIGLASNMLFMQKIRHELSVVEKATGQHAWLQIPAADAPAHDSELSRLGHAAKIHVSLSYRRIESIGCILDLIKNSFKDLEESINQAFVRTKGPKHAYGQWVGDLEALLKFRSVDLKYNERRADNQITAIYGLLTQRDNMVGVSVAIESKKISEASKRDGSALKSLTVLTAVFFPATYIATLFTLPTFENTPFWLYWVVVVPLTLVIFGSWSCWTVYRQRQIAQETIRRDLDQDVELDPERAFPFCAGYIFSREHHENVEASITD</sequence>
<keyword evidence="3" id="KW-1185">Reference proteome</keyword>